<dbReference type="SUPFAM" id="SSF48403">
    <property type="entry name" value="Ankyrin repeat"/>
    <property type="match status" value="1"/>
</dbReference>
<organism evidence="1">
    <name type="scientific">Solivirus sp</name>
    <dbReference type="NCBI Taxonomy" id="2487772"/>
    <lineage>
        <taxon>Viruses</taxon>
        <taxon>Pithoviruses</taxon>
    </lineage>
</organism>
<evidence type="ECO:0000313" key="1">
    <source>
        <dbReference type="EMBL" id="AYV85885.1"/>
    </source>
</evidence>
<accession>A0A3G5AF91</accession>
<protein>
    <recommendedName>
        <fullName evidence="2">Ankyrin repeat protein</fullName>
    </recommendedName>
</protein>
<gene>
    <name evidence="1" type="ORF">Solivirus1_42</name>
</gene>
<proteinExistence type="predicted"/>
<evidence type="ECO:0008006" key="2">
    <source>
        <dbReference type="Google" id="ProtNLM"/>
    </source>
</evidence>
<sequence length="462" mass="53357">MSIPEVDDKFAIFYSNRDYLFRVERIDGLTVYLKDDQSGVQTSLTWSFVGGGFWLLPNGEIVPQTHVRLIKKRAEFYDSSLTKHELADLEILIYADLQTFSRLCRLNKYFAGMCNGPKNARLYSARIQVHFPELYPLILDNSGIPLTSIDYRKLYFKIERWKQLSERGGFHKSFYPESILECKIMATIDEDLFVRPGTDAMFKYLLKPQSVSALNSSKVANRKDEIVIWAHQQRYIPRGDFIEYYVSGYQNGNLELIKYVIQNSIYGLRGNGADLLAAAVNGHVDIVEYLLMKGIEFPMPSYHILLFSDRSLSVLKYLYASGIRPGPESFRYVVSYGAIETFNWLRSLGLRVEDDLTEVLRIIIEATTLNAVMIEILKFYPDVIINSWIKNNNYTMIMATGSQVSELLNNEVYLNYAIQLGRVTLTEYLLLISRIDPVRAKQLMTLAQRNKEILQHLEDWPQ</sequence>
<dbReference type="EMBL" id="MK072489">
    <property type="protein sequence ID" value="AYV85885.1"/>
    <property type="molecule type" value="Genomic_DNA"/>
</dbReference>
<dbReference type="InterPro" id="IPR036770">
    <property type="entry name" value="Ankyrin_rpt-contain_sf"/>
</dbReference>
<reference evidence="1" key="1">
    <citation type="submission" date="2018-10" db="EMBL/GenBank/DDBJ databases">
        <title>Hidden diversity of soil giant viruses.</title>
        <authorList>
            <person name="Schulz F."/>
            <person name="Alteio L."/>
            <person name="Goudeau D."/>
            <person name="Ryan E.M."/>
            <person name="Malmstrom R.R."/>
            <person name="Blanchard J."/>
            <person name="Woyke T."/>
        </authorList>
    </citation>
    <scope>NUCLEOTIDE SEQUENCE</scope>
    <source>
        <strain evidence="1">SOV1</strain>
    </source>
</reference>
<name>A0A3G5AF91_9VIRU</name>